<keyword evidence="1" id="KW-0809">Transit peptide</keyword>
<dbReference type="Gene3D" id="2.40.30.160">
    <property type="match status" value="1"/>
</dbReference>
<evidence type="ECO:0000256" key="1">
    <source>
        <dbReference type="ARBA" id="ARBA00022946"/>
    </source>
</evidence>
<dbReference type="AlphaFoldDB" id="A0A7G9SMZ9"/>
<keyword evidence="3" id="KW-1185">Reference proteome</keyword>
<dbReference type="RefSeq" id="WP_187551747.1">
    <property type="nucleotide sequence ID" value="NZ_BMZL01000002.1"/>
</dbReference>
<dbReference type="Gene3D" id="3.30.1360.120">
    <property type="entry name" value="Probable tRNA modification gtpase trme, domain 1"/>
    <property type="match status" value="1"/>
</dbReference>
<dbReference type="InterPro" id="IPR027266">
    <property type="entry name" value="TrmE/GcvT-like"/>
</dbReference>
<dbReference type="EMBL" id="CP060719">
    <property type="protein sequence ID" value="QNN69224.1"/>
    <property type="molecule type" value="Genomic_DNA"/>
</dbReference>
<accession>A0A7G9SMZ9</accession>
<dbReference type="GO" id="GO:0016226">
    <property type="term" value="P:iron-sulfur cluster assembly"/>
    <property type="evidence" value="ECO:0007669"/>
    <property type="project" value="TreeGrafter"/>
</dbReference>
<sequence>MSHNPQAASTKEFRLPGHDVLAISGRDAMAFAQAQFMNDVAALGDGQWHWNGWLTPKGRLIALFALLRLDAETLWLLLPDVDAAGLATQLQRFVFRSKVKLEPRDDLHISGQFAAPTAASGSAAAPIDGGIELDLGVDGGPRCLRISSIEATPDEALAARWRAFDIAHGLPRLAADQSEAWTPQQLSLDRLRAFSVKKGCYPGQEIVARTHFLGKVKRELVRLQGAGVGELDEVMEGEPPMGRFATVRPIGQLICAEGDEGLAVMPIDAGDGPFSTGDQPCTRLPLLDGLAR</sequence>
<organism evidence="2 3">
    <name type="scientific">Thermomonas carbonis</name>
    <dbReference type="NCBI Taxonomy" id="1463158"/>
    <lineage>
        <taxon>Bacteria</taxon>
        <taxon>Pseudomonadati</taxon>
        <taxon>Pseudomonadota</taxon>
        <taxon>Gammaproteobacteria</taxon>
        <taxon>Lysobacterales</taxon>
        <taxon>Lysobacteraceae</taxon>
        <taxon>Thermomonas</taxon>
    </lineage>
</organism>
<evidence type="ECO:0000313" key="2">
    <source>
        <dbReference type="EMBL" id="QNN69224.1"/>
    </source>
</evidence>
<name>A0A7G9SMZ9_9GAMM</name>
<proteinExistence type="predicted"/>
<dbReference type="NCBIfam" id="TIGR03317">
    <property type="entry name" value="ygfZ_signature"/>
    <property type="match status" value="1"/>
</dbReference>
<reference evidence="2 3" key="1">
    <citation type="submission" date="2020-08" db="EMBL/GenBank/DDBJ databases">
        <title>Genome sequence of Thermomonas carbonis KCTC 42013T.</title>
        <authorList>
            <person name="Hyun D.-W."/>
            <person name="Bae J.-W."/>
        </authorList>
    </citation>
    <scope>NUCLEOTIDE SEQUENCE [LARGE SCALE GENOMIC DNA]</scope>
    <source>
        <strain evidence="2 3">KCTC 42013</strain>
    </source>
</reference>
<evidence type="ECO:0000313" key="3">
    <source>
        <dbReference type="Proteomes" id="UP000515804"/>
    </source>
</evidence>
<protein>
    <submittedName>
        <fullName evidence="2">Folate-binding protein YgfZ</fullName>
    </submittedName>
</protein>
<dbReference type="InterPro" id="IPR045179">
    <property type="entry name" value="YgfZ/GcvT"/>
</dbReference>
<dbReference type="PANTHER" id="PTHR22602:SF0">
    <property type="entry name" value="TRANSFERASE CAF17, MITOCHONDRIAL-RELATED"/>
    <property type="match status" value="1"/>
</dbReference>
<gene>
    <name evidence="2" type="ORF">H9L16_11080</name>
</gene>
<dbReference type="PANTHER" id="PTHR22602">
    <property type="entry name" value="TRANSFERASE CAF17, MITOCHONDRIAL-RELATED"/>
    <property type="match status" value="1"/>
</dbReference>
<dbReference type="Proteomes" id="UP000515804">
    <property type="component" value="Chromosome"/>
</dbReference>
<dbReference type="SUPFAM" id="SSF103025">
    <property type="entry name" value="Folate-binding domain"/>
    <property type="match status" value="1"/>
</dbReference>
<dbReference type="InterPro" id="IPR017703">
    <property type="entry name" value="YgfZ/GCV_T_CS"/>
</dbReference>
<dbReference type="KEGG" id="tcn:H9L16_11080"/>